<dbReference type="RefSeq" id="WP_101645589.1">
    <property type="nucleotide sequence ID" value="NZ_PGUY01000081.1"/>
</dbReference>
<feature type="compositionally biased region" description="Basic and acidic residues" evidence="4">
    <location>
        <begin position="34"/>
        <end position="44"/>
    </location>
</feature>
<feature type="region of interest" description="Disordered" evidence="4">
    <location>
        <begin position="22"/>
        <end position="44"/>
    </location>
</feature>
<gene>
    <name evidence="6" type="ORF">CUU66_22260</name>
</gene>
<proteinExistence type="inferred from homology"/>
<keyword evidence="3 5" id="KW-0732">Signal</keyword>
<dbReference type="GO" id="GO:0042956">
    <property type="term" value="P:maltodextrin transmembrane transport"/>
    <property type="evidence" value="ECO:0007669"/>
    <property type="project" value="TreeGrafter"/>
</dbReference>
<feature type="chain" id="PRO_5038851390" evidence="5">
    <location>
        <begin position="22"/>
        <end position="438"/>
    </location>
</feature>
<organism evidence="6 7">
    <name type="scientific">Peribacillus deserti</name>
    <dbReference type="NCBI Taxonomy" id="673318"/>
    <lineage>
        <taxon>Bacteria</taxon>
        <taxon>Bacillati</taxon>
        <taxon>Bacillota</taxon>
        <taxon>Bacilli</taxon>
        <taxon>Bacillales</taxon>
        <taxon>Bacillaceae</taxon>
        <taxon>Peribacillus</taxon>
    </lineage>
</organism>
<name>A0A2N5M057_9BACI</name>
<dbReference type="Gene3D" id="3.40.190.10">
    <property type="entry name" value="Periplasmic binding protein-like II"/>
    <property type="match status" value="2"/>
</dbReference>
<dbReference type="Pfam" id="PF01547">
    <property type="entry name" value="SBP_bac_1"/>
    <property type="match status" value="1"/>
</dbReference>
<dbReference type="EMBL" id="PGUY01000081">
    <property type="protein sequence ID" value="PLT27738.1"/>
    <property type="molecule type" value="Genomic_DNA"/>
</dbReference>
<dbReference type="AlphaFoldDB" id="A0A2N5M057"/>
<comment type="caution">
    <text evidence="6">The sequence shown here is derived from an EMBL/GenBank/DDBJ whole genome shotgun (WGS) entry which is preliminary data.</text>
</comment>
<evidence type="ECO:0000313" key="6">
    <source>
        <dbReference type="EMBL" id="PLT27738.1"/>
    </source>
</evidence>
<keyword evidence="7" id="KW-1185">Reference proteome</keyword>
<dbReference type="PROSITE" id="PS51257">
    <property type="entry name" value="PROKAR_LIPOPROTEIN"/>
    <property type="match status" value="1"/>
</dbReference>
<feature type="signal peptide" evidence="5">
    <location>
        <begin position="1"/>
        <end position="21"/>
    </location>
</feature>
<sequence>MKKSKKTKLLAVFATLSLALAACSDSSSSSSSENTKDKKTEGGKGEKVTLIYARGKDVTKGTEKMVEAFEKSHKNIDIKFREMPADTGQQHDAYVTAFNAKSAEIDVIDMDVIWPAEFAQADYVLPLDRFIQQDGIDLNEYNQGALGAAQFNGKQWALPKFVDAGLLFYRKDLVKEDEVPKTWDDLLAQAKAKKGQGGTKFGYIMQAKQYEGLVCNAVEFVSAYGGQFINDKNEVAVNSPETIKGLKKLVEIAKSDVVPGNVTTFAETETDQAYIEGQAAFVRNWPYEYASANDKEKSKIAGKVGVAPLPAGDKGSAAALGGWMAGINKNSKHPKEAWEFLKFMAGAEGQKIDAIYGGHAPTILKLYEDQEILKANPTFADKGFQDGLSAAVSRPVAPNYPEISEIIQIHVSKAIAGQETVEQAVQNMEKEMKEKLKS</sequence>
<evidence type="ECO:0000256" key="2">
    <source>
        <dbReference type="ARBA" id="ARBA00022448"/>
    </source>
</evidence>
<reference evidence="6 7" key="1">
    <citation type="submission" date="2017-11" db="EMBL/GenBank/DDBJ databases">
        <title>Comparitive Functional Genomics of Dry Heat Resistant strains isolated from the Viking Spacecraft.</title>
        <authorList>
            <person name="Seuylemezian A."/>
            <person name="Cooper K."/>
            <person name="Vaishampayan P."/>
        </authorList>
    </citation>
    <scope>NUCLEOTIDE SEQUENCE [LARGE SCALE GENOMIC DNA]</scope>
    <source>
        <strain evidence="6 7">V1-29</strain>
    </source>
</reference>
<dbReference type="GO" id="GO:0055052">
    <property type="term" value="C:ATP-binding cassette (ABC) transporter complex, substrate-binding subunit-containing"/>
    <property type="evidence" value="ECO:0007669"/>
    <property type="project" value="TreeGrafter"/>
</dbReference>
<dbReference type="SUPFAM" id="SSF53850">
    <property type="entry name" value="Periplasmic binding protein-like II"/>
    <property type="match status" value="1"/>
</dbReference>
<feature type="compositionally biased region" description="Low complexity" evidence="4">
    <location>
        <begin position="22"/>
        <end position="33"/>
    </location>
</feature>
<comment type="similarity">
    <text evidence="1">Belongs to the bacterial solute-binding protein 1 family.</text>
</comment>
<dbReference type="CDD" id="cd14750">
    <property type="entry name" value="PBP2_TMBP"/>
    <property type="match status" value="1"/>
</dbReference>
<dbReference type="InterPro" id="IPR006059">
    <property type="entry name" value="SBP"/>
</dbReference>
<evidence type="ECO:0000256" key="4">
    <source>
        <dbReference type="SAM" id="MobiDB-lite"/>
    </source>
</evidence>
<evidence type="ECO:0000313" key="7">
    <source>
        <dbReference type="Proteomes" id="UP000234748"/>
    </source>
</evidence>
<dbReference type="Proteomes" id="UP000234748">
    <property type="component" value="Unassembled WGS sequence"/>
</dbReference>
<evidence type="ECO:0000256" key="3">
    <source>
        <dbReference type="ARBA" id="ARBA00022729"/>
    </source>
</evidence>
<dbReference type="OrthoDB" id="9808332at2"/>
<dbReference type="GO" id="GO:1901982">
    <property type="term" value="F:maltose binding"/>
    <property type="evidence" value="ECO:0007669"/>
    <property type="project" value="TreeGrafter"/>
</dbReference>
<dbReference type="PANTHER" id="PTHR30061">
    <property type="entry name" value="MALTOSE-BINDING PERIPLASMIC PROTEIN"/>
    <property type="match status" value="1"/>
</dbReference>
<protein>
    <submittedName>
        <fullName evidence="6">ABC transporter substrate-binding protein</fullName>
    </submittedName>
</protein>
<evidence type="ECO:0000256" key="5">
    <source>
        <dbReference type="SAM" id="SignalP"/>
    </source>
</evidence>
<keyword evidence="2" id="KW-0813">Transport</keyword>
<dbReference type="GO" id="GO:0015768">
    <property type="term" value="P:maltose transport"/>
    <property type="evidence" value="ECO:0007669"/>
    <property type="project" value="TreeGrafter"/>
</dbReference>
<dbReference type="PANTHER" id="PTHR30061:SF50">
    <property type="entry name" value="MALTOSE_MALTODEXTRIN-BINDING PERIPLASMIC PROTEIN"/>
    <property type="match status" value="1"/>
</dbReference>
<evidence type="ECO:0000256" key="1">
    <source>
        <dbReference type="ARBA" id="ARBA00008520"/>
    </source>
</evidence>
<accession>A0A2N5M057</accession>